<gene>
    <name evidence="1" type="ORF">chiPu_0026857</name>
</gene>
<dbReference type="AlphaFoldDB" id="A0A401TIL4"/>
<dbReference type="EMBL" id="BEZZ01088953">
    <property type="protein sequence ID" value="GCC42468.1"/>
    <property type="molecule type" value="Genomic_DNA"/>
</dbReference>
<dbReference type="OrthoDB" id="8945590at2759"/>
<keyword evidence="2" id="KW-1185">Reference proteome</keyword>
<evidence type="ECO:0000313" key="1">
    <source>
        <dbReference type="EMBL" id="GCC42468.1"/>
    </source>
</evidence>
<dbReference type="Proteomes" id="UP000287033">
    <property type="component" value="Unassembled WGS sequence"/>
</dbReference>
<comment type="caution">
    <text evidence="1">The sequence shown here is derived from an EMBL/GenBank/DDBJ whole genome shotgun (WGS) entry which is preliminary data.</text>
</comment>
<proteinExistence type="predicted"/>
<organism evidence="1 2">
    <name type="scientific">Chiloscyllium punctatum</name>
    <name type="common">Brownbanded bambooshark</name>
    <name type="synonym">Hemiscyllium punctatum</name>
    <dbReference type="NCBI Taxonomy" id="137246"/>
    <lineage>
        <taxon>Eukaryota</taxon>
        <taxon>Metazoa</taxon>
        <taxon>Chordata</taxon>
        <taxon>Craniata</taxon>
        <taxon>Vertebrata</taxon>
        <taxon>Chondrichthyes</taxon>
        <taxon>Elasmobranchii</taxon>
        <taxon>Galeomorphii</taxon>
        <taxon>Galeoidea</taxon>
        <taxon>Orectolobiformes</taxon>
        <taxon>Hemiscylliidae</taxon>
        <taxon>Chiloscyllium</taxon>
    </lineage>
</organism>
<sequence>TPRFASQCGYTIAVNHPNIEFRASVLSCYVHNLNDEQFSLVIQIKLSGTDVEASTYIQTLSCMYSPWAAREIFCEENYMQVSVQRNIPDIDYAQDAEDWALVFPEVSVLLKRNFSSSK</sequence>
<protein>
    <recommendedName>
        <fullName evidence="3">ZP domain-containing protein</fullName>
    </recommendedName>
</protein>
<reference evidence="1 2" key="1">
    <citation type="journal article" date="2018" name="Nat. Ecol. Evol.">
        <title>Shark genomes provide insights into elasmobranch evolution and the origin of vertebrates.</title>
        <authorList>
            <person name="Hara Y"/>
            <person name="Yamaguchi K"/>
            <person name="Onimaru K"/>
            <person name="Kadota M"/>
            <person name="Koyanagi M"/>
            <person name="Keeley SD"/>
            <person name="Tatsumi K"/>
            <person name="Tanaka K"/>
            <person name="Motone F"/>
            <person name="Kageyama Y"/>
            <person name="Nozu R"/>
            <person name="Adachi N"/>
            <person name="Nishimura O"/>
            <person name="Nakagawa R"/>
            <person name="Tanegashima C"/>
            <person name="Kiyatake I"/>
            <person name="Matsumoto R"/>
            <person name="Murakumo K"/>
            <person name="Nishida K"/>
            <person name="Terakita A"/>
            <person name="Kuratani S"/>
            <person name="Sato K"/>
            <person name="Hyodo S Kuraku.S."/>
        </authorList>
    </citation>
    <scope>NUCLEOTIDE SEQUENCE [LARGE SCALE GENOMIC DNA]</scope>
</reference>
<feature type="non-terminal residue" evidence="1">
    <location>
        <position position="1"/>
    </location>
</feature>
<dbReference type="PANTHER" id="PTHR47130">
    <property type="entry name" value="SI:DKEY-19B23.11-RELATED"/>
    <property type="match status" value="1"/>
</dbReference>
<accession>A0A401TIL4</accession>
<evidence type="ECO:0008006" key="3">
    <source>
        <dbReference type="Google" id="ProtNLM"/>
    </source>
</evidence>
<name>A0A401TIL4_CHIPU</name>
<evidence type="ECO:0000313" key="2">
    <source>
        <dbReference type="Proteomes" id="UP000287033"/>
    </source>
</evidence>
<dbReference type="STRING" id="137246.A0A401TIL4"/>